<evidence type="ECO:0000313" key="4">
    <source>
        <dbReference type="EMBL" id="SFH73822.1"/>
    </source>
</evidence>
<accession>A0A1I3BIR2</accession>
<dbReference type="OrthoDB" id="8261795at2"/>
<dbReference type="Pfam" id="PF01548">
    <property type="entry name" value="DEDD_Tnp_IS110"/>
    <property type="match status" value="1"/>
</dbReference>
<reference evidence="3 5" key="1">
    <citation type="submission" date="2016-10" db="EMBL/GenBank/DDBJ databases">
        <authorList>
            <person name="de Groot N.N."/>
        </authorList>
    </citation>
    <scope>NUCLEOTIDE SEQUENCE [LARGE SCALE GENOMIC DNA]</scope>
    <source>
        <strain evidence="3 5">DSM 8537</strain>
    </source>
</reference>
<dbReference type="GO" id="GO:0004803">
    <property type="term" value="F:transposase activity"/>
    <property type="evidence" value="ECO:0007669"/>
    <property type="project" value="InterPro"/>
</dbReference>
<dbReference type="EMBL" id="FOPU01000031">
    <property type="protein sequence ID" value="SFH73822.1"/>
    <property type="molecule type" value="Genomic_DNA"/>
</dbReference>
<dbReference type="Proteomes" id="UP000183635">
    <property type="component" value="Unassembled WGS sequence"/>
</dbReference>
<dbReference type="GO" id="GO:0003677">
    <property type="term" value="F:DNA binding"/>
    <property type="evidence" value="ECO:0007669"/>
    <property type="project" value="InterPro"/>
</dbReference>
<evidence type="ECO:0000313" key="3">
    <source>
        <dbReference type="EMBL" id="SFH61631.1"/>
    </source>
</evidence>
<gene>
    <name evidence="3" type="ORF">SAMN04488021_1221</name>
    <name evidence="4" type="ORF">SAMN04488021_1311</name>
</gene>
<dbReference type="InterPro" id="IPR047650">
    <property type="entry name" value="Transpos_IS110"/>
</dbReference>
<dbReference type="InterPro" id="IPR003346">
    <property type="entry name" value="Transposase_20"/>
</dbReference>
<dbReference type="RefSeq" id="WP_074968591.1">
    <property type="nucleotide sequence ID" value="NZ_CBCRYP010000106.1"/>
</dbReference>
<feature type="domain" description="Transposase IS116/IS110/IS902 C-terminal" evidence="2">
    <location>
        <begin position="212"/>
        <end position="294"/>
    </location>
</feature>
<evidence type="ECO:0000259" key="2">
    <source>
        <dbReference type="Pfam" id="PF02371"/>
    </source>
</evidence>
<sequence length="352" mass="38767">MDYFAGLDVSLEMTSICIVDADGAVMKEAKVASEPGDLVAFFEQCGMVMKRIGLEAGAPSQWLYGGMAEASLPVVCIETRHAKAALSAMPNKTDRNDARGIANIMRTGWFRAVHVKTQTAQELRFLLVARQTLVRKLMDIELAIRGMLRSFGMKMGVVSKRNFEARVLELAGGRAMLMRALNPMLTARRALAIEYANLQKVAMDFARDDDVCRRLMTVPGVGPIVALTYRATIDVPSRFRRSKSVGAHLGLTPRAYQSGEVDWNGRVSKSGDAMARAALYEAAHILLTRVKRWSSLKAWGMRLVKNRGHKRAVTALARRMSVLMHRIWVEGTVFIWKTGDSQVVAPAAVGGA</sequence>
<evidence type="ECO:0000259" key="1">
    <source>
        <dbReference type="Pfam" id="PF01548"/>
    </source>
</evidence>
<dbReference type="PANTHER" id="PTHR33055">
    <property type="entry name" value="TRANSPOSASE FOR INSERTION SEQUENCE ELEMENT IS1111A"/>
    <property type="match status" value="1"/>
</dbReference>
<dbReference type="InterPro" id="IPR002525">
    <property type="entry name" value="Transp_IS110-like_N"/>
</dbReference>
<dbReference type="AlphaFoldDB" id="A0A1I3BIR2"/>
<dbReference type="GO" id="GO:0006313">
    <property type="term" value="P:DNA transposition"/>
    <property type="evidence" value="ECO:0007669"/>
    <property type="project" value="InterPro"/>
</dbReference>
<keyword evidence="5" id="KW-1185">Reference proteome</keyword>
<protein>
    <submittedName>
        <fullName evidence="3">Transposase</fullName>
    </submittedName>
</protein>
<dbReference type="PANTHER" id="PTHR33055:SF3">
    <property type="entry name" value="PUTATIVE TRANSPOSASE FOR IS117-RELATED"/>
    <property type="match status" value="1"/>
</dbReference>
<dbReference type="Pfam" id="PF02371">
    <property type="entry name" value="Transposase_20"/>
    <property type="match status" value="1"/>
</dbReference>
<dbReference type="EMBL" id="FOPU01000022">
    <property type="protein sequence ID" value="SFH61631.1"/>
    <property type="molecule type" value="Genomic_DNA"/>
</dbReference>
<evidence type="ECO:0000313" key="5">
    <source>
        <dbReference type="Proteomes" id="UP000183635"/>
    </source>
</evidence>
<dbReference type="NCBIfam" id="NF033542">
    <property type="entry name" value="transpos_IS110"/>
    <property type="match status" value="1"/>
</dbReference>
<name>A0A1I3BIR2_9RHOB</name>
<organism evidence="3 5">
    <name type="scientific">Paracoccus aminovorans</name>
    <dbReference type="NCBI Taxonomy" id="34004"/>
    <lineage>
        <taxon>Bacteria</taxon>
        <taxon>Pseudomonadati</taxon>
        <taxon>Pseudomonadota</taxon>
        <taxon>Alphaproteobacteria</taxon>
        <taxon>Rhodobacterales</taxon>
        <taxon>Paracoccaceae</taxon>
        <taxon>Paracoccus</taxon>
    </lineage>
</organism>
<feature type="domain" description="Transposase IS110-like N-terminal" evidence="1">
    <location>
        <begin position="5"/>
        <end position="150"/>
    </location>
</feature>
<proteinExistence type="predicted"/>